<evidence type="ECO:0000256" key="1">
    <source>
        <dbReference type="SAM" id="SignalP"/>
    </source>
</evidence>
<dbReference type="Proteomes" id="UP001409291">
    <property type="component" value="Unassembled WGS sequence"/>
</dbReference>
<protein>
    <submittedName>
        <fullName evidence="2">Uncharacterized protein</fullName>
    </submittedName>
</protein>
<comment type="caution">
    <text evidence="2">The sequence shown here is derived from an EMBL/GenBank/DDBJ whole genome shotgun (WGS) entry which is preliminary data.</text>
</comment>
<evidence type="ECO:0000313" key="3">
    <source>
        <dbReference type="Proteomes" id="UP001409291"/>
    </source>
</evidence>
<feature type="signal peptide" evidence="1">
    <location>
        <begin position="1"/>
        <end position="28"/>
    </location>
</feature>
<accession>A0ABV0BRE3</accession>
<dbReference type="EMBL" id="JBDJNQ010000003">
    <property type="protein sequence ID" value="MEN5377361.1"/>
    <property type="molecule type" value="Genomic_DNA"/>
</dbReference>
<gene>
    <name evidence="2" type="ORF">ABE541_08830</name>
</gene>
<reference evidence="2 3" key="1">
    <citation type="submission" date="2024-04" db="EMBL/GenBank/DDBJ databases">
        <title>WGS of bacteria from Torrens River.</title>
        <authorList>
            <person name="Wyrsch E.R."/>
            <person name="Drigo B."/>
        </authorList>
    </citation>
    <scope>NUCLEOTIDE SEQUENCE [LARGE SCALE GENOMIC DNA]</scope>
    <source>
        <strain evidence="2 3">TWI391</strain>
    </source>
</reference>
<evidence type="ECO:0000313" key="2">
    <source>
        <dbReference type="EMBL" id="MEN5377361.1"/>
    </source>
</evidence>
<keyword evidence="3" id="KW-1185">Reference proteome</keyword>
<feature type="chain" id="PRO_5046474330" evidence="1">
    <location>
        <begin position="29"/>
        <end position="353"/>
    </location>
</feature>
<organism evidence="2 3">
    <name type="scientific">Sphingobacterium kitahiroshimense</name>
    <dbReference type="NCBI Taxonomy" id="470446"/>
    <lineage>
        <taxon>Bacteria</taxon>
        <taxon>Pseudomonadati</taxon>
        <taxon>Bacteroidota</taxon>
        <taxon>Sphingobacteriia</taxon>
        <taxon>Sphingobacteriales</taxon>
        <taxon>Sphingobacteriaceae</taxon>
        <taxon>Sphingobacterium</taxon>
    </lineage>
</organism>
<dbReference type="RefSeq" id="WP_183916296.1">
    <property type="nucleotide sequence ID" value="NZ_JBDJLH010000004.1"/>
</dbReference>
<name>A0ABV0BRE3_9SPHI</name>
<keyword evidence="1" id="KW-0732">Signal</keyword>
<sequence length="353" mass="40118">MNLTHYVHTLKHYVLLAILLTGLTHASAQDRNKEFTFQYDPQEIVNGSQYQKIQILDSRKDTTHYGIIQKGFLGKSATVVANPALEDQLQKYLETISNGNTQRDTLLLQIRRLSFSEIGGGIKEKGFFDFRANLYQKKGNNYFPLNHIDSSFQVSGIDVSNKLLKKGSLIIDSFIRKNLKVKDISSESLTLHDIQNIDYKEKEKLPLYAAEHLVDGIYMSYETLKNQKPDYPLVDEKDKKGKIKYYYYTNEKGKKVKLKDSQIYAVVDNDETYVSTSFGYYPLVMENDEYYFYGLAEENSTSFSISAGIGSGFGYGGGMIGIGVGSAPSNIKRYKIKIDHVDGNFEKIEQLPN</sequence>
<proteinExistence type="predicted"/>